<organism evidence="1 2">
    <name type="scientific">Scytonema hofmannii FACHB-248</name>
    <dbReference type="NCBI Taxonomy" id="1842502"/>
    <lineage>
        <taxon>Bacteria</taxon>
        <taxon>Bacillati</taxon>
        <taxon>Cyanobacteriota</taxon>
        <taxon>Cyanophyceae</taxon>
        <taxon>Nostocales</taxon>
        <taxon>Scytonemataceae</taxon>
        <taxon>Scytonema</taxon>
    </lineage>
</organism>
<reference evidence="1 2" key="1">
    <citation type="journal article" date="2020" name="ISME J.">
        <title>Comparative genomics reveals insights into cyanobacterial evolution and habitat adaptation.</title>
        <authorList>
            <person name="Chen M.Y."/>
            <person name="Teng W.K."/>
            <person name="Zhao L."/>
            <person name="Hu C.X."/>
            <person name="Zhou Y.K."/>
            <person name="Han B.P."/>
            <person name="Song L.R."/>
            <person name="Shu W.S."/>
        </authorList>
    </citation>
    <scope>NUCLEOTIDE SEQUENCE [LARGE SCALE GENOMIC DNA]</scope>
    <source>
        <strain evidence="1 2">FACHB-248</strain>
    </source>
</reference>
<proteinExistence type="predicted"/>
<dbReference type="RefSeq" id="WP_029635036.1">
    <property type="nucleotide sequence ID" value="NZ_JACJTA010000102.1"/>
</dbReference>
<comment type="caution">
    <text evidence="1">The sequence shown here is derived from an EMBL/GenBank/DDBJ whole genome shotgun (WGS) entry which is preliminary data.</text>
</comment>
<dbReference type="SUPFAM" id="SSF143847">
    <property type="entry name" value="XisI-like"/>
    <property type="match status" value="1"/>
</dbReference>
<dbReference type="InterPro" id="IPR035943">
    <property type="entry name" value="XisI-like_sf"/>
</dbReference>
<dbReference type="Pfam" id="PF08869">
    <property type="entry name" value="XisI"/>
    <property type="match status" value="1"/>
</dbReference>
<gene>
    <name evidence="1" type="ORF">H6G81_30090</name>
</gene>
<sequence>MDTLTHYRNTIQEKLKRYYETINSHTNTSAETTISDRLILDEKRDQYIWLRCGWDGKKRVQHIVLYLQIQNDKIWVEEDSTDLVIVDDLLAAGIPKSDIILGFHHPSKRAFTEFAIA</sequence>
<evidence type="ECO:0000313" key="1">
    <source>
        <dbReference type="EMBL" id="MBD2608652.1"/>
    </source>
</evidence>
<keyword evidence="2" id="KW-1185">Reference proteome</keyword>
<dbReference type="EMBL" id="JACJTA010000102">
    <property type="protein sequence ID" value="MBD2608652.1"/>
    <property type="molecule type" value="Genomic_DNA"/>
</dbReference>
<dbReference type="Gene3D" id="3.30.310.110">
    <property type="entry name" value="XisI-like"/>
    <property type="match status" value="1"/>
</dbReference>
<evidence type="ECO:0000313" key="2">
    <source>
        <dbReference type="Proteomes" id="UP000660380"/>
    </source>
</evidence>
<dbReference type="InterPro" id="IPR014968">
    <property type="entry name" value="XisI"/>
</dbReference>
<dbReference type="Proteomes" id="UP000660380">
    <property type="component" value="Unassembled WGS sequence"/>
</dbReference>
<name>A0ABR8GZX9_9CYAN</name>
<accession>A0ABR8GZX9</accession>
<dbReference type="CDD" id="cd16382">
    <property type="entry name" value="XisI-like"/>
    <property type="match status" value="1"/>
</dbReference>
<protein>
    <submittedName>
        <fullName evidence="1">XisI protein</fullName>
    </submittedName>
</protein>